<dbReference type="EMBL" id="CP134081">
    <property type="protein sequence ID" value="WNC11246.1"/>
    <property type="molecule type" value="Genomic_DNA"/>
</dbReference>
<dbReference type="RefSeq" id="WP_310792710.1">
    <property type="nucleotide sequence ID" value="NZ_CP134081.1"/>
</dbReference>
<organism evidence="3 4">
    <name type="scientific">Pseudomonas coleopterorum</name>
    <dbReference type="NCBI Taxonomy" id="1605838"/>
    <lineage>
        <taxon>Bacteria</taxon>
        <taxon>Pseudomonadati</taxon>
        <taxon>Pseudomonadota</taxon>
        <taxon>Gammaproteobacteria</taxon>
        <taxon>Pseudomonadales</taxon>
        <taxon>Pseudomonadaceae</taxon>
        <taxon>Pseudomonas</taxon>
    </lineage>
</organism>
<dbReference type="InterPro" id="IPR011006">
    <property type="entry name" value="CheY-like_superfamily"/>
</dbReference>
<dbReference type="InterPro" id="IPR005561">
    <property type="entry name" value="ANTAR"/>
</dbReference>
<dbReference type="Pfam" id="PF21332">
    <property type="entry name" value="AmiR_N"/>
    <property type="match status" value="1"/>
</dbReference>
<dbReference type="PROSITE" id="PS50921">
    <property type="entry name" value="ANTAR"/>
    <property type="match status" value="1"/>
</dbReference>
<dbReference type="InterPro" id="IPR049021">
    <property type="entry name" value="AmiR_N"/>
</dbReference>
<proteinExistence type="predicted"/>
<feature type="compositionally biased region" description="Pro residues" evidence="1">
    <location>
        <begin position="196"/>
        <end position="214"/>
    </location>
</feature>
<dbReference type="GO" id="GO:0003723">
    <property type="term" value="F:RNA binding"/>
    <property type="evidence" value="ECO:0007669"/>
    <property type="project" value="InterPro"/>
</dbReference>
<feature type="domain" description="ANTAR" evidence="2">
    <location>
        <begin position="130"/>
        <end position="191"/>
    </location>
</feature>
<dbReference type="Proteomes" id="UP001258207">
    <property type="component" value="Chromosome"/>
</dbReference>
<feature type="region of interest" description="Disordered" evidence="1">
    <location>
        <begin position="187"/>
        <end position="214"/>
    </location>
</feature>
<evidence type="ECO:0000313" key="3">
    <source>
        <dbReference type="EMBL" id="WNC11246.1"/>
    </source>
</evidence>
<dbReference type="SMART" id="SM01012">
    <property type="entry name" value="ANTAR"/>
    <property type="match status" value="1"/>
</dbReference>
<evidence type="ECO:0000313" key="4">
    <source>
        <dbReference type="Proteomes" id="UP001258207"/>
    </source>
</evidence>
<reference evidence="3" key="1">
    <citation type="submission" date="2023-09" db="EMBL/GenBank/DDBJ databases">
        <title>First report of Pseudomonas coleopterorum DJ13 causing leaf spot on Rhododendron pulchrum Sweet in China.</title>
        <authorList>
            <person name="Zhang Y."/>
        </authorList>
    </citation>
    <scope>NUCLEOTIDE SEQUENCE</scope>
    <source>
        <strain evidence="3">DJ13</strain>
    </source>
</reference>
<accession>A0AAJ6MUK5</accession>
<dbReference type="SUPFAM" id="SSF52172">
    <property type="entry name" value="CheY-like"/>
    <property type="match status" value="1"/>
</dbReference>
<dbReference type="Gene3D" id="1.10.10.10">
    <property type="entry name" value="Winged helix-like DNA-binding domain superfamily/Winged helix DNA-binding domain"/>
    <property type="match status" value="1"/>
</dbReference>
<gene>
    <name evidence="3" type="ORF">RI108_07505</name>
</gene>
<evidence type="ECO:0000259" key="2">
    <source>
        <dbReference type="PROSITE" id="PS50921"/>
    </source>
</evidence>
<dbReference type="InterPro" id="IPR008327">
    <property type="entry name" value="Sig_transdc_resp-reg_antiterm"/>
</dbReference>
<dbReference type="AlphaFoldDB" id="A0AAJ6MUK5"/>
<dbReference type="InterPro" id="IPR036388">
    <property type="entry name" value="WH-like_DNA-bd_sf"/>
</dbReference>
<sequence length="214" mass="23699">MTSAPSLLRELKGLRVLVIHPQDGEARIVLDQLQRIGCIVEQRWPVPTTLPEAVDVVLLAVELSQRSSTQTLVESLSEQAPPIIAVVGYENPSMLQLVLETQPAAVIERPLRPFGLLTQLLMARAAWRARIDMLAELRKLQSRQPAVSKISMAKALLMARHSLGENDAHRRLQREAMTRRTSMEAIAQQIIDADPPTEPEQPPPRPGAENSSPP</sequence>
<dbReference type="Gene3D" id="3.40.50.2300">
    <property type="match status" value="1"/>
</dbReference>
<dbReference type="PIRSF" id="PIRSF036382">
    <property type="entry name" value="RR_antiterm"/>
    <property type="match status" value="1"/>
</dbReference>
<name>A0AAJ6MUK5_9PSED</name>
<protein>
    <submittedName>
        <fullName evidence="3">ANTAR domain-containing protein</fullName>
    </submittedName>
</protein>
<evidence type="ECO:0000256" key="1">
    <source>
        <dbReference type="SAM" id="MobiDB-lite"/>
    </source>
</evidence>
<dbReference type="Pfam" id="PF03861">
    <property type="entry name" value="ANTAR"/>
    <property type="match status" value="1"/>
</dbReference>